<dbReference type="Proteomes" id="UP000231586">
    <property type="component" value="Unassembled WGS sequence"/>
</dbReference>
<reference evidence="2 3" key="1">
    <citation type="submission" date="2017-11" db="EMBL/GenBank/DDBJ databases">
        <title>Genomic Encyclopedia of Archaeal and Bacterial Type Strains, Phase II (KMG-II): From Individual Species to Whole Genera.</title>
        <authorList>
            <person name="Goeker M."/>
        </authorList>
    </citation>
    <scope>NUCLEOTIDE SEQUENCE [LARGE SCALE GENOMIC DNA]</scope>
    <source>
        <strain evidence="2 3">DSM 22413</strain>
    </source>
</reference>
<dbReference type="InterPro" id="IPR030395">
    <property type="entry name" value="GP_PDE_dom"/>
</dbReference>
<dbReference type="InterPro" id="IPR017946">
    <property type="entry name" value="PLC-like_Pdiesterase_TIM-brl"/>
</dbReference>
<dbReference type="RefSeq" id="WP_245859244.1">
    <property type="nucleotide sequence ID" value="NZ_PGTZ01000011.1"/>
</dbReference>
<name>A0A2M8W3Z0_9MICO</name>
<dbReference type="SUPFAM" id="SSF51695">
    <property type="entry name" value="PLC-like phosphodiesterases"/>
    <property type="match status" value="1"/>
</dbReference>
<gene>
    <name evidence="2" type="ORF">CLV34_2802</name>
</gene>
<dbReference type="Pfam" id="PF03009">
    <property type="entry name" value="GDPD"/>
    <property type="match status" value="1"/>
</dbReference>
<organism evidence="2 3">
    <name type="scientific">Luteimicrobium subarcticum</name>
    <dbReference type="NCBI Taxonomy" id="620910"/>
    <lineage>
        <taxon>Bacteria</taxon>
        <taxon>Bacillati</taxon>
        <taxon>Actinomycetota</taxon>
        <taxon>Actinomycetes</taxon>
        <taxon>Micrococcales</taxon>
        <taxon>Luteimicrobium</taxon>
    </lineage>
</organism>
<protein>
    <submittedName>
        <fullName evidence="2">Glycerophosphoryl diester phosphodiesterase</fullName>
    </submittedName>
</protein>
<dbReference type="PANTHER" id="PTHR43805">
    <property type="entry name" value="GLYCEROPHOSPHORYL DIESTER PHOSPHODIESTERASE"/>
    <property type="match status" value="1"/>
</dbReference>
<dbReference type="PROSITE" id="PS51704">
    <property type="entry name" value="GP_PDE"/>
    <property type="match status" value="1"/>
</dbReference>
<dbReference type="GO" id="GO:0006629">
    <property type="term" value="P:lipid metabolic process"/>
    <property type="evidence" value="ECO:0007669"/>
    <property type="project" value="InterPro"/>
</dbReference>
<evidence type="ECO:0000313" key="3">
    <source>
        <dbReference type="Proteomes" id="UP000231586"/>
    </source>
</evidence>
<dbReference type="AlphaFoldDB" id="A0A2M8W3Z0"/>
<feature type="domain" description="GP-PDE" evidence="1">
    <location>
        <begin position="18"/>
        <end position="257"/>
    </location>
</feature>
<dbReference type="EMBL" id="PGTZ01000011">
    <property type="protein sequence ID" value="PJI85619.1"/>
    <property type="molecule type" value="Genomic_DNA"/>
</dbReference>
<dbReference type="PANTHER" id="PTHR43805:SF1">
    <property type="entry name" value="GP-PDE DOMAIN-CONTAINING PROTEIN"/>
    <property type="match status" value="1"/>
</dbReference>
<evidence type="ECO:0000259" key="1">
    <source>
        <dbReference type="PROSITE" id="PS51704"/>
    </source>
</evidence>
<keyword evidence="3" id="KW-1185">Reference proteome</keyword>
<dbReference type="Gene3D" id="3.20.20.190">
    <property type="entry name" value="Phosphatidylinositol (PI) phosphodiesterase"/>
    <property type="match status" value="1"/>
</dbReference>
<dbReference type="CDD" id="cd08561">
    <property type="entry name" value="GDPD_cytoplasmic_ScUgpQ2_like"/>
    <property type="match status" value="1"/>
</dbReference>
<comment type="caution">
    <text evidence="2">The sequence shown here is derived from an EMBL/GenBank/DDBJ whole genome shotgun (WGS) entry which is preliminary data.</text>
</comment>
<dbReference type="GO" id="GO:0008081">
    <property type="term" value="F:phosphoric diester hydrolase activity"/>
    <property type="evidence" value="ECO:0007669"/>
    <property type="project" value="InterPro"/>
</dbReference>
<accession>A0A2M8W3Z0</accession>
<proteinExistence type="predicted"/>
<evidence type="ECO:0000313" key="2">
    <source>
        <dbReference type="EMBL" id="PJI85619.1"/>
    </source>
</evidence>
<sequence>MTDAPRGRTGSPYLEVPFVALAHRGFSLDGLENSMVAFAAARDLGFRYVETDAHATADGVAVALHDATLDRTTTAHGQVRDLPWSVVRAARIGGREPVPLLEDLLGAWPDLRVNVDVKADGAVAPVAAAIERTGAHERVCVTSFSARRRRRTVALLSRPVTTSAGQAEVAAFVVGARLRAPGRPVVRTALRDVDALQVPERSGPLTVVDVRTLAAAHDAGRVVHVWTVDDPDDMHRLIDLGVDGIVTNRADLLRAVLVDRGLWT</sequence>